<dbReference type="PATRIC" id="fig|1637975.4.peg.5590"/>
<feature type="transmembrane region" description="Helical" evidence="7">
    <location>
        <begin position="165"/>
        <end position="186"/>
    </location>
</feature>
<protein>
    <submittedName>
        <fullName evidence="9">MFS transporter</fullName>
    </submittedName>
</protein>
<dbReference type="RefSeq" id="WP_056681866.1">
    <property type="nucleotide sequence ID" value="NZ_CP041305.1"/>
</dbReference>
<dbReference type="CDD" id="cd17329">
    <property type="entry name" value="MFS_MdtH_MDR_like"/>
    <property type="match status" value="1"/>
</dbReference>
<feature type="transmembrane region" description="Helical" evidence="7">
    <location>
        <begin position="248"/>
        <end position="266"/>
    </location>
</feature>
<dbReference type="PANTHER" id="PTHR43414:SF1">
    <property type="entry name" value="PEPTIDE PERMEASE"/>
    <property type="match status" value="1"/>
</dbReference>
<gene>
    <name evidence="9" type="ORF">AN957_01190</name>
</gene>
<reference evidence="9 10" key="1">
    <citation type="submission" date="2015-09" db="EMBL/GenBank/DDBJ databases">
        <title>Genome sequencing project for genomic taxonomy and phylogenomics of Bacillus-like bacteria.</title>
        <authorList>
            <person name="Liu B."/>
            <person name="Wang J."/>
            <person name="Zhu Y."/>
            <person name="Liu G."/>
            <person name="Chen Q."/>
            <person name="Chen Z."/>
            <person name="Lan J."/>
            <person name="Che J."/>
            <person name="Ge C."/>
            <person name="Shi H."/>
            <person name="Pan Z."/>
            <person name="Liu X."/>
        </authorList>
    </citation>
    <scope>NUCLEOTIDE SEQUENCE [LARGE SCALE GENOMIC DNA]</scope>
    <source>
        <strain evidence="9 10">FJAT-18043</strain>
    </source>
</reference>
<comment type="caution">
    <text evidence="9">The sequence shown here is derived from an EMBL/GenBank/DDBJ whole genome shotgun (WGS) entry which is preliminary data.</text>
</comment>
<dbReference type="PANTHER" id="PTHR43414">
    <property type="entry name" value="MULTIDRUG RESISTANCE PROTEIN MDTG"/>
    <property type="match status" value="1"/>
</dbReference>
<dbReference type="InterPro" id="IPR011701">
    <property type="entry name" value="MFS"/>
</dbReference>
<dbReference type="GO" id="GO:0022857">
    <property type="term" value="F:transmembrane transporter activity"/>
    <property type="evidence" value="ECO:0007669"/>
    <property type="project" value="InterPro"/>
</dbReference>
<evidence type="ECO:0000256" key="5">
    <source>
        <dbReference type="ARBA" id="ARBA00022989"/>
    </source>
</evidence>
<feature type="domain" description="Major facilitator superfamily (MFS) profile" evidence="8">
    <location>
        <begin position="1"/>
        <end position="388"/>
    </location>
</feature>
<name>A0A0Q3VS30_9BACI</name>
<dbReference type="SUPFAM" id="SSF103473">
    <property type="entry name" value="MFS general substrate transporter"/>
    <property type="match status" value="1"/>
</dbReference>
<feature type="transmembrane region" description="Helical" evidence="7">
    <location>
        <begin position="45"/>
        <end position="69"/>
    </location>
</feature>
<organism evidence="9 10">
    <name type="scientific">Cytobacillus solani</name>
    <dbReference type="NCBI Taxonomy" id="1637975"/>
    <lineage>
        <taxon>Bacteria</taxon>
        <taxon>Bacillati</taxon>
        <taxon>Bacillota</taxon>
        <taxon>Bacilli</taxon>
        <taxon>Bacillales</taxon>
        <taxon>Bacillaceae</taxon>
        <taxon>Cytobacillus</taxon>
    </lineage>
</organism>
<feature type="transmembrane region" description="Helical" evidence="7">
    <location>
        <begin position="136"/>
        <end position="159"/>
    </location>
</feature>
<comment type="subcellular location">
    <subcellularLocation>
        <location evidence="1">Cell membrane</location>
        <topology evidence="1">Multi-pass membrane protein</topology>
    </subcellularLocation>
</comment>
<keyword evidence="5 7" id="KW-1133">Transmembrane helix</keyword>
<dbReference type="InterPro" id="IPR020846">
    <property type="entry name" value="MFS_dom"/>
</dbReference>
<feature type="transmembrane region" description="Helical" evidence="7">
    <location>
        <begin position="278"/>
        <end position="297"/>
    </location>
</feature>
<evidence type="ECO:0000259" key="8">
    <source>
        <dbReference type="PROSITE" id="PS50850"/>
    </source>
</evidence>
<evidence type="ECO:0000313" key="10">
    <source>
        <dbReference type="Proteomes" id="UP000050996"/>
    </source>
</evidence>
<feature type="transmembrane region" description="Helical" evidence="7">
    <location>
        <begin position="207"/>
        <end position="228"/>
    </location>
</feature>
<keyword evidence="4 7" id="KW-0812">Transmembrane</keyword>
<keyword evidence="3" id="KW-1003">Cell membrane</keyword>
<evidence type="ECO:0000256" key="7">
    <source>
        <dbReference type="SAM" id="Phobius"/>
    </source>
</evidence>
<evidence type="ECO:0000313" key="9">
    <source>
        <dbReference type="EMBL" id="KQL27578.1"/>
    </source>
</evidence>
<feature type="transmembrane region" description="Helical" evidence="7">
    <location>
        <begin position="7"/>
        <end position="33"/>
    </location>
</feature>
<sequence>MKKTKSFHILVWVILGGTVFTRIASFMAIPFLALYLHNTQDVHPVLIGITVGVAPLVATIGGFIGGYLTDRFGRKKVILTTIFVWSFVFIGFGLAKSIYLFIFLNALNGLCRSFFEPSTQALMIDFTEPNQRKRMFTLRYTAINIAGVIGPLLGAYIATVSTQSIPFFITGFMYCVYGVFLFIILNRYTMRQVISKSPVHIFQMLKIVTSNRALVFFILGAIFINIGYSQLDSTIPQFLEINFENGVYLYSVIIALNAAIVILLQFPISLWSEKISAVNAMTIGILFFVAGYILFIFGTNLPMLIVAIAVVTLGEIFTFPSMNILIDQIAPDDQKGTYLGAAQFRNVGSFVGPIIGGWLLTFGSGAYLFGTMALIVLLSVFFYRAGDRFAGSSKEVQRCEAL</sequence>
<dbReference type="PROSITE" id="PS50850">
    <property type="entry name" value="MFS"/>
    <property type="match status" value="1"/>
</dbReference>
<dbReference type="STRING" id="1637975.AN957_01190"/>
<feature type="transmembrane region" description="Helical" evidence="7">
    <location>
        <begin position="303"/>
        <end position="326"/>
    </location>
</feature>
<dbReference type="EMBL" id="LJIX01000003">
    <property type="protein sequence ID" value="KQL27578.1"/>
    <property type="molecule type" value="Genomic_DNA"/>
</dbReference>
<accession>A0A0Q3VS30</accession>
<dbReference type="Pfam" id="PF07690">
    <property type="entry name" value="MFS_1"/>
    <property type="match status" value="1"/>
</dbReference>
<keyword evidence="10" id="KW-1185">Reference proteome</keyword>
<keyword evidence="6 7" id="KW-0472">Membrane</keyword>
<evidence type="ECO:0000256" key="1">
    <source>
        <dbReference type="ARBA" id="ARBA00004651"/>
    </source>
</evidence>
<feature type="transmembrane region" description="Helical" evidence="7">
    <location>
        <begin position="338"/>
        <end position="360"/>
    </location>
</feature>
<proteinExistence type="predicted"/>
<dbReference type="Gene3D" id="1.20.1250.20">
    <property type="entry name" value="MFS general substrate transporter like domains"/>
    <property type="match status" value="1"/>
</dbReference>
<dbReference type="AlphaFoldDB" id="A0A0Q3VS30"/>
<dbReference type="Proteomes" id="UP000050996">
    <property type="component" value="Unassembled WGS sequence"/>
</dbReference>
<dbReference type="InterPro" id="IPR036259">
    <property type="entry name" value="MFS_trans_sf"/>
</dbReference>
<evidence type="ECO:0000256" key="6">
    <source>
        <dbReference type="ARBA" id="ARBA00023136"/>
    </source>
</evidence>
<evidence type="ECO:0000256" key="3">
    <source>
        <dbReference type="ARBA" id="ARBA00022475"/>
    </source>
</evidence>
<evidence type="ECO:0000256" key="2">
    <source>
        <dbReference type="ARBA" id="ARBA00022448"/>
    </source>
</evidence>
<keyword evidence="2" id="KW-0813">Transport</keyword>
<feature type="transmembrane region" description="Helical" evidence="7">
    <location>
        <begin position="366"/>
        <end position="385"/>
    </location>
</feature>
<evidence type="ECO:0000256" key="4">
    <source>
        <dbReference type="ARBA" id="ARBA00022692"/>
    </source>
</evidence>
<dbReference type="GO" id="GO:0005886">
    <property type="term" value="C:plasma membrane"/>
    <property type="evidence" value="ECO:0007669"/>
    <property type="project" value="UniProtKB-SubCell"/>
</dbReference>